<dbReference type="EMBL" id="BQNB010011485">
    <property type="protein sequence ID" value="GJS91188.1"/>
    <property type="molecule type" value="Genomic_DNA"/>
</dbReference>
<feature type="compositionally biased region" description="Basic and acidic residues" evidence="1">
    <location>
        <begin position="56"/>
        <end position="72"/>
    </location>
</feature>
<comment type="caution">
    <text evidence="2">The sequence shown here is derived from an EMBL/GenBank/DDBJ whole genome shotgun (WGS) entry which is preliminary data.</text>
</comment>
<reference evidence="2" key="1">
    <citation type="journal article" date="2022" name="Int. J. Mol. Sci.">
        <title>Draft Genome of Tanacetum Coccineum: Genomic Comparison of Closely Related Tanacetum-Family Plants.</title>
        <authorList>
            <person name="Yamashiro T."/>
            <person name="Shiraishi A."/>
            <person name="Nakayama K."/>
            <person name="Satake H."/>
        </authorList>
    </citation>
    <scope>NUCLEOTIDE SEQUENCE</scope>
</reference>
<organism evidence="2 3">
    <name type="scientific">Tanacetum coccineum</name>
    <dbReference type="NCBI Taxonomy" id="301880"/>
    <lineage>
        <taxon>Eukaryota</taxon>
        <taxon>Viridiplantae</taxon>
        <taxon>Streptophyta</taxon>
        <taxon>Embryophyta</taxon>
        <taxon>Tracheophyta</taxon>
        <taxon>Spermatophyta</taxon>
        <taxon>Magnoliopsida</taxon>
        <taxon>eudicotyledons</taxon>
        <taxon>Gunneridae</taxon>
        <taxon>Pentapetalae</taxon>
        <taxon>asterids</taxon>
        <taxon>campanulids</taxon>
        <taxon>Asterales</taxon>
        <taxon>Asteraceae</taxon>
        <taxon>Asteroideae</taxon>
        <taxon>Anthemideae</taxon>
        <taxon>Anthemidinae</taxon>
        <taxon>Tanacetum</taxon>
    </lineage>
</organism>
<feature type="region of interest" description="Disordered" evidence="1">
    <location>
        <begin position="261"/>
        <end position="281"/>
    </location>
</feature>
<sequence>MSSTNVSSYYFVEAYVKFVFYVFNLASRDTRPQPRHPTAAEAPNHSQDTRPQPRHPSRDSLDNLDHKDEWRPPRCSSCKVGLNVAFKPIKQVYRHVSNRNNTSSSGKKKQHAIASKKVSNSNPFNVLNSVEQDDDLSTNGVHSKSAEKGPNSDMFSSDHGFLNVASSSTSTTPIVERIDKIKRQIIDGKLTLVDDEGQLLPKVVSTTNEDSDSEVEDMIHDHAVFMASTSLKCGADSLERRFLSQKGSGVGRGVKEKSLNRNATNTSSGIGVSTESDDTMNKDTPVGVASAVKEGVTPSVVDIIVEKEKISSLEDTTVPEFFPPLTTAVTTTTGNAPGKSSYANITGKPSGKKVNVRTLFTPRGNGINVVVLVDSFRVISEQFANTAYGFFLGKNVAYLVVANYGIGHIHEECPKNTCVGEKKTVKKSSQTFRGVPVGPKMGFKPQREYRPISKKSIASSSGNKKKGVEQYRLLDNDGNPLVPTGIVESDSEMEVVFDETVNLKISTSGKDGSDKGYGTNSLLEQWKDSYPDNDDYDSYDDDMYENHDLSEHLQSICDDLDITVRGRKKK</sequence>
<keyword evidence="3" id="KW-1185">Reference proteome</keyword>
<protein>
    <submittedName>
        <fullName evidence="2">Uncharacterized protein</fullName>
    </submittedName>
</protein>
<feature type="region of interest" description="Disordered" evidence="1">
    <location>
        <begin position="29"/>
        <end position="72"/>
    </location>
</feature>
<dbReference type="Proteomes" id="UP001151760">
    <property type="component" value="Unassembled WGS sequence"/>
</dbReference>
<proteinExistence type="predicted"/>
<feature type="compositionally biased region" description="Polar residues" evidence="1">
    <location>
        <begin position="261"/>
        <end position="274"/>
    </location>
</feature>
<accession>A0ABQ4ZQT4</accession>
<evidence type="ECO:0000313" key="2">
    <source>
        <dbReference type="EMBL" id="GJS91188.1"/>
    </source>
</evidence>
<reference evidence="2" key="2">
    <citation type="submission" date="2022-01" db="EMBL/GenBank/DDBJ databases">
        <authorList>
            <person name="Yamashiro T."/>
            <person name="Shiraishi A."/>
            <person name="Satake H."/>
            <person name="Nakayama K."/>
        </authorList>
    </citation>
    <scope>NUCLEOTIDE SEQUENCE</scope>
</reference>
<feature type="compositionally biased region" description="Polar residues" evidence="1">
    <location>
        <begin position="117"/>
        <end position="130"/>
    </location>
</feature>
<gene>
    <name evidence="2" type="ORF">Tco_0773824</name>
</gene>
<evidence type="ECO:0000256" key="1">
    <source>
        <dbReference type="SAM" id="MobiDB-lite"/>
    </source>
</evidence>
<feature type="region of interest" description="Disordered" evidence="1">
    <location>
        <begin position="93"/>
        <end position="159"/>
    </location>
</feature>
<name>A0ABQ4ZQT4_9ASTR</name>
<evidence type="ECO:0000313" key="3">
    <source>
        <dbReference type="Proteomes" id="UP001151760"/>
    </source>
</evidence>